<dbReference type="Pfam" id="PF05035">
    <property type="entry name" value="DGOK"/>
    <property type="match status" value="1"/>
</dbReference>
<dbReference type="STRING" id="1166073.SAMN05192530_10856"/>
<dbReference type="Proteomes" id="UP000198793">
    <property type="component" value="Unassembled WGS sequence"/>
</dbReference>
<gene>
    <name evidence="1" type="ORF">SAMN05192530_10856</name>
</gene>
<evidence type="ECO:0000313" key="2">
    <source>
        <dbReference type="Proteomes" id="UP000198793"/>
    </source>
</evidence>
<dbReference type="AlphaFoldDB" id="A0A1H0KMQ4"/>
<dbReference type="Gene3D" id="3.30.420.310">
    <property type="entry name" value="2-keto-3-deoxy-galactonokinase, C-terminal domain"/>
    <property type="match status" value="1"/>
</dbReference>
<dbReference type="InterPro" id="IPR042258">
    <property type="entry name" value="DGOK_N"/>
</dbReference>
<organism evidence="1 2">
    <name type="scientific">Aureimonas jatrophae</name>
    <dbReference type="NCBI Taxonomy" id="1166073"/>
    <lineage>
        <taxon>Bacteria</taxon>
        <taxon>Pseudomonadati</taxon>
        <taxon>Pseudomonadota</taxon>
        <taxon>Alphaproteobacteria</taxon>
        <taxon>Hyphomicrobiales</taxon>
        <taxon>Aurantimonadaceae</taxon>
        <taxon>Aureimonas</taxon>
    </lineage>
</organism>
<sequence>MSAAPAFALVDWGTTSFRAWATAADGTVLGERRAPDGLVTAGPKGFGRVLEEHLAALGVPAGVPAVLCGMVGSRTGWVEASYLDAPVGLDDLAARATAITHESRPVFVLPGIAQRTEAEPDVMRGEETQLLGVVAEGFRTGLVCMPGTHSKWVRLQEGVVEGFSTFMTGELFQMLRANSILAQAVQTEAAPSANDPAFEAGVRHALDEPALVTNRLFQVRAGWLLQGASPQSGLARLSGTLIGLEVAGAIARHDAANAPVALMGSGPIVALYERALTLAGLASPRRLDADACVRHGLLAAARLLFASKDSGR</sequence>
<dbReference type="InterPro" id="IPR007729">
    <property type="entry name" value="DGOK"/>
</dbReference>
<accession>A0A1H0KMQ4</accession>
<protein>
    <submittedName>
        <fullName evidence="1">2-dehydro-3-deoxygalactonokinase</fullName>
    </submittedName>
</protein>
<name>A0A1H0KMQ4_9HYPH</name>
<keyword evidence="1" id="KW-0418">Kinase</keyword>
<dbReference type="InterPro" id="IPR042257">
    <property type="entry name" value="DGOK_C"/>
</dbReference>
<proteinExistence type="predicted"/>
<reference evidence="1 2" key="1">
    <citation type="submission" date="2016-10" db="EMBL/GenBank/DDBJ databases">
        <authorList>
            <person name="de Groot N.N."/>
        </authorList>
    </citation>
    <scope>NUCLEOTIDE SEQUENCE [LARGE SCALE GENOMIC DNA]</scope>
    <source>
        <strain evidence="2">L7-484,KACC 16230,DSM 25025</strain>
    </source>
</reference>
<dbReference type="GO" id="GO:0034194">
    <property type="term" value="P:D-galactonate catabolic process"/>
    <property type="evidence" value="ECO:0007669"/>
    <property type="project" value="InterPro"/>
</dbReference>
<keyword evidence="1" id="KW-0808">Transferase</keyword>
<dbReference type="Gene3D" id="3.30.420.300">
    <property type="entry name" value="2-keto-3-deoxy-galactonokinase, substrate binding domain"/>
    <property type="match status" value="1"/>
</dbReference>
<keyword evidence="2" id="KW-1185">Reference proteome</keyword>
<evidence type="ECO:0000313" key="1">
    <source>
        <dbReference type="EMBL" id="SDO57155.1"/>
    </source>
</evidence>
<dbReference type="OrthoDB" id="256574at2"/>
<dbReference type="EMBL" id="FNIT01000008">
    <property type="protein sequence ID" value="SDO57155.1"/>
    <property type="molecule type" value="Genomic_DNA"/>
</dbReference>
<dbReference type="GO" id="GO:0008671">
    <property type="term" value="F:2-dehydro-3-deoxygalactonokinase activity"/>
    <property type="evidence" value="ECO:0007669"/>
    <property type="project" value="InterPro"/>
</dbReference>
<dbReference type="RefSeq" id="WP_090675478.1">
    <property type="nucleotide sequence ID" value="NZ_FNIT01000008.1"/>
</dbReference>